<gene>
    <name evidence="2" type="ORF">CYNAS_LOCUS14902</name>
</gene>
<evidence type="ECO:0000256" key="1">
    <source>
        <dbReference type="SAM" id="MobiDB-lite"/>
    </source>
</evidence>
<feature type="region of interest" description="Disordered" evidence="1">
    <location>
        <begin position="27"/>
        <end position="56"/>
    </location>
</feature>
<feature type="compositionally biased region" description="Basic and acidic residues" evidence="1">
    <location>
        <begin position="36"/>
        <end position="56"/>
    </location>
</feature>
<reference evidence="2" key="1">
    <citation type="submission" date="2023-07" db="EMBL/GenBank/DDBJ databases">
        <authorList>
            <consortium name="CYATHOMIX"/>
        </authorList>
    </citation>
    <scope>NUCLEOTIDE SEQUENCE</scope>
    <source>
        <strain evidence="2">N/A</strain>
    </source>
</reference>
<dbReference type="Proteomes" id="UP001176961">
    <property type="component" value="Unassembled WGS sequence"/>
</dbReference>
<comment type="caution">
    <text evidence="2">The sequence shown here is derived from an EMBL/GenBank/DDBJ whole genome shotgun (WGS) entry which is preliminary data.</text>
</comment>
<feature type="region of interest" description="Disordered" evidence="1">
    <location>
        <begin position="180"/>
        <end position="204"/>
    </location>
</feature>
<dbReference type="AlphaFoldDB" id="A0AA36H2P0"/>
<organism evidence="2 3">
    <name type="scientific">Cylicocyclus nassatus</name>
    <name type="common">Nematode worm</name>
    <dbReference type="NCBI Taxonomy" id="53992"/>
    <lineage>
        <taxon>Eukaryota</taxon>
        <taxon>Metazoa</taxon>
        <taxon>Ecdysozoa</taxon>
        <taxon>Nematoda</taxon>
        <taxon>Chromadorea</taxon>
        <taxon>Rhabditida</taxon>
        <taxon>Rhabditina</taxon>
        <taxon>Rhabditomorpha</taxon>
        <taxon>Strongyloidea</taxon>
        <taxon>Strongylidae</taxon>
        <taxon>Cylicocyclus</taxon>
    </lineage>
</organism>
<proteinExistence type="predicted"/>
<dbReference type="EMBL" id="CATQJL010000305">
    <property type="protein sequence ID" value="CAJ0602919.1"/>
    <property type="molecule type" value="Genomic_DNA"/>
</dbReference>
<accession>A0AA36H2P0</accession>
<evidence type="ECO:0000313" key="3">
    <source>
        <dbReference type="Proteomes" id="UP001176961"/>
    </source>
</evidence>
<protein>
    <submittedName>
        <fullName evidence="2">Uncharacterized protein</fullName>
    </submittedName>
</protein>
<evidence type="ECO:0000313" key="2">
    <source>
        <dbReference type="EMBL" id="CAJ0602919.1"/>
    </source>
</evidence>
<name>A0AA36H2P0_CYLNA</name>
<sequence length="239" mass="27101">MPDDHNGEDSKTALEEHLRLTREAICDKTFAGGDEQTSKSDGKDRTKDRGKTYRRGDFRSVASKNLEANKRIISTLNDKLAERELDNFQLKVKITKLSSEPQRALTSSHLGCQAAPAVSSVESQTDEIDLEHAFIAAGTKEIALRRHEASEKDDSLVLLYEDGPNEEEPVSDEEYLGRLSEAEGIGEPEKELEKETDEDEQVRRKQEECRMLLDEIDDLDQIIHVYSYRYSCTSTLCFL</sequence>
<keyword evidence="3" id="KW-1185">Reference proteome</keyword>